<dbReference type="Proteomes" id="UP000053328">
    <property type="component" value="Unassembled WGS sequence"/>
</dbReference>
<dbReference type="GO" id="GO:0043138">
    <property type="term" value="F:3'-5' DNA helicase activity"/>
    <property type="evidence" value="ECO:0007669"/>
    <property type="project" value="UniProtKB-EC"/>
</dbReference>
<feature type="domain" description="DNA polymerase theta-like helix-turn-helix" evidence="6">
    <location>
        <begin position="51"/>
        <end position="142"/>
    </location>
</feature>
<sequence length="425" mass="47343">MVATCSLSAGINLPARRVILKGARMGRDLVGPAMLRQMRGRAGRKGKDEYGETYLCCQKGELEDVAELLEAEMPAVTSCLTPEKRGIKRALLEVVAIRLASSRTSLDHYVHSSLLWHTTEKGGVENMVKASVDELLESRLIQAVDLQNCLEPTMLGAAVVAAGLSPEDGIFLHSELRRALESFVMDGDMHIFYLFTPVQTSGPGEIAWLTFRDELKQLDESGMRAIRLIGVSPVFVNRLVNSGAQLKETTAEEIRLALVYRRVYSAFQLRDLCNEMPVHEISLKYNVSRGQVQTLAQTCHGFAAGMVKFCQRMGWGMLGAVLEHMLDRLRAGARADLLEMAEVAFVKSRMARIFWDNGLKSVRALSEADPPTLVPIMMQAHAWKTRLQGEAAERFKDKLLAKAKIIVGSASRIHEKQMMLEWEEE</sequence>
<dbReference type="InterPro" id="IPR027417">
    <property type="entry name" value="P-loop_NTPase"/>
</dbReference>
<dbReference type="Gene3D" id="3.40.50.300">
    <property type="entry name" value="P-loop containing nucleotide triphosphate hydrolases"/>
    <property type="match status" value="1"/>
</dbReference>
<dbReference type="AlphaFoldDB" id="A0A0D1ZQV2"/>
<keyword evidence="3" id="KW-0347">Helicase</keyword>
<keyword evidence="4" id="KW-0067">ATP-binding</keyword>
<evidence type="ECO:0000313" key="10">
    <source>
        <dbReference type="Proteomes" id="UP000053328"/>
    </source>
</evidence>
<protein>
    <recommendedName>
        <fullName evidence="11">Helicase C-terminal domain-containing protein</fullName>
    </recommendedName>
</protein>
<dbReference type="GO" id="GO:0016787">
    <property type="term" value="F:hydrolase activity"/>
    <property type="evidence" value="ECO:0007669"/>
    <property type="project" value="UniProtKB-KW"/>
</dbReference>
<organism evidence="9 10">
    <name type="scientific">Exophiala spinifera</name>
    <dbReference type="NCBI Taxonomy" id="91928"/>
    <lineage>
        <taxon>Eukaryota</taxon>
        <taxon>Fungi</taxon>
        <taxon>Dikarya</taxon>
        <taxon>Ascomycota</taxon>
        <taxon>Pezizomycotina</taxon>
        <taxon>Eurotiomycetes</taxon>
        <taxon>Chaetothyriomycetidae</taxon>
        <taxon>Chaetothyriales</taxon>
        <taxon>Herpotrichiellaceae</taxon>
        <taxon>Exophiala</taxon>
    </lineage>
</organism>
<dbReference type="RefSeq" id="XP_016235398.1">
    <property type="nucleotide sequence ID" value="XM_016379571.1"/>
</dbReference>
<dbReference type="GeneID" id="27332310"/>
<keyword evidence="1" id="KW-0547">Nucleotide-binding</keyword>
<keyword evidence="2" id="KW-0378">Hydrolase</keyword>
<dbReference type="InterPro" id="IPR048960">
    <property type="entry name" value="POLQ-like_helical"/>
</dbReference>
<evidence type="ECO:0008006" key="11">
    <source>
        <dbReference type="Google" id="ProtNLM"/>
    </source>
</evidence>
<evidence type="ECO:0000256" key="5">
    <source>
        <dbReference type="ARBA" id="ARBA00048988"/>
    </source>
</evidence>
<dbReference type="STRING" id="91928.A0A0D1ZQV2"/>
<feature type="domain" description="POLQ-like helical" evidence="7">
    <location>
        <begin position="166"/>
        <end position="329"/>
    </location>
</feature>
<evidence type="ECO:0000256" key="1">
    <source>
        <dbReference type="ARBA" id="ARBA00022741"/>
    </source>
</evidence>
<dbReference type="GO" id="GO:0005524">
    <property type="term" value="F:ATP binding"/>
    <property type="evidence" value="ECO:0007669"/>
    <property type="project" value="UniProtKB-KW"/>
</dbReference>
<evidence type="ECO:0000256" key="2">
    <source>
        <dbReference type="ARBA" id="ARBA00022801"/>
    </source>
</evidence>
<dbReference type="PANTHER" id="PTHR47961">
    <property type="entry name" value="DNA POLYMERASE THETA, PUTATIVE (AFU_ORTHOLOGUE AFUA_1G05260)-RELATED"/>
    <property type="match status" value="1"/>
</dbReference>
<dbReference type="FunFam" id="1.10.3380.20:FF:000005">
    <property type="entry name" value="DNA-directed DNA polymerase theta, putative"/>
    <property type="match status" value="1"/>
</dbReference>
<dbReference type="EMBL" id="KN847495">
    <property type="protein sequence ID" value="KIW15182.1"/>
    <property type="molecule type" value="Genomic_DNA"/>
</dbReference>
<evidence type="ECO:0000313" key="9">
    <source>
        <dbReference type="EMBL" id="KIW15182.1"/>
    </source>
</evidence>
<accession>A0A0D1ZQV2</accession>
<dbReference type="Gene3D" id="1.10.3380.20">
    <property type="match status" value="1"/>
</dbReference>
<keyword evidence="10" id="KW-1185">Reference proteome</keyword>
<dbReference type="OrthoDB" id="4114060at2759"/>
<feature type="domain" description="DUF7898" evidence="8">
    <location>
        <begin position="335"/>
        <end position="414"/>
    </location>
</feature>
<dbReference type="HOGENOM" id="CLU_645628_0_0_1"/>
<evidence type="ECO:0000256" key="4">
    <source>
        <dbReference type="ARBA" id="ARBA00022840"/>
    </source>
</evidence>
<dbReference type="SUPFAM" id="SSF52540">
    <property type="entry name" value="P-loop containing nucleoside triphosphate hydrolases"/>
    <property type="match status" value="1"/>
</dbReference>
<dbReference type="InterPro" id="IPR050474">
    <property type="entry name" value="Hel308_SKI2-like"/>
</dbReference>
<dbReference type="PANTHER" id="PTHR47961:SF6">
    <property type="entry name" value="DNA-DIRECTED DNA POLYMERASE"/>
    <property type="match status" value="1"/>
</dbReference>
<dbReference type="VEuPathDB" id="FungiDB:PV08_05227"/>
<evidence type="ECO:0000259" key="8">
    <source>
        <dbReference type="Pfam" id="PF25453"/>
    </source>
</evidence>
<proteinExistence type="predicted"/>
<dbReference type="Pfam" id="PF20470">
    <property type="entry name" value="HTH_61"/>
    <property type="match status" value="1"/>
</dbReference>
<reference evidence="9 10" key="1">
    <citation type="submission" date="2015-01" db="EMBL/GenBank/DDBJ databases">
        <title>The Genome Sequence of Exophiala spinifera CBS89968.</title>
        <authorList>
            <consortium name="The Broad Institute Genomics Platform"/>
            <person name="Cuomo C."/>
            <person name="de Hoog S."/>
            <person name="Gorbushina A."/>
            <person name="Stielow B."/>
            <person name="Teixiera M."/>
            <person name="Abouelleil A."/>
            <person name="Chapman S.B."/>
            <person name="Priest M."/>
            <person name="Young S.K."/>
            <person name="Wortman J."/>
            <person name="Nusbaum C."/>
            <person name="Birren B."/>
        </authorList>
    </citation>
    <scope>NUCLEOTIDE SEQUENCE [LARGE SCALE GENOMIC DNA]</scope>
    <source>
        <strain evidence="9 10">CBS 89968</strain>
    </source>
</reference>
<name>A0A0D1ZQV2_9EURO</name>
<gene>
    <name evidence="9" type="ORF">PV08_05227</name>
</gene>
<dbReference type="Pfam" id="PF25453">
    <property type="entry name" value="DUF7898"/>
    <property type="match status" value="1"/>
</dbReference>
<comment type="catalytic activity">
    <reaction evidence="5">
        <text>ATP + H2O = ADP + phosphate + H(+)</text>
        <dbReference type="Rhea" id="RHEA:13065"/>
        <dbReference type="ChEBI" id="CHEBI:15377"/>
        <dbReference type="ChEBI" id="CHEBI:15378"/>
        <dbReference type="ChEBI" id="CHEBI:30616"/>
        <dbReference type="ChEBI" id="CHEBI:43474"/>
        <dbReference type="ChEBI" id="CHEBI:456216"/>
        <dbReference type="EC" id="5.6.2.4"/>
    </reaction>
</comment>
<dbReference type="Pfam" id="PF21099">
    <property type="entry name" value="POLQ_helical"/>
    <property type="match status" value="1"/>
</dbReference>
<evidence type="ECO:0000256" key="3">
    <source>
        <dbReference type="ARBA" id="ARBA00022806"/>
    </source>
</evidence>
<evidence type="ECO:0000259" key="7">
    <source>
        <dbReference type="Pfam" id="PF21099"/>
    </source>
</evidence>
<dbReference type="InterPro" id="IPR057220">
    <property type="entry name" value="DUF7898"/>
</dbReference>
<dbReference type="InterPro" id="IPR046931">
    <property type="entry name" value="HTH_61"/>
</dbReference>
<evidence type="ECO:0000259" key="6">
    <source>
        <dbReference type="Pfam" id="PF20470"/>
    </source>
</evidence>
<dbReference type="SUPFAM" id="SSF158702">
    <property type="entry name" value="Sec63 N-terminal domain-like"/>
    <property type="match status" value="1"/>
</dbReference>